<gene>
    <name evidence="6" type="ORF">BaRGS_00007628</name>
</gene>
<evidence type="ECO:0000313" key="7">
    <source>
        <dbReference type="Proteomes" id="UP001519460"/>
    </source>
</evidence>
<keyword evidence="2" id="KW-0547">Nucleotide-binding</keyword>
<dbReference type="PROSITE" id="PS51720">
    <property type="entry name" value="G_AIG1"/>
    <property type="match status" value="1"/>
</dbReference>
<dbReference type="Gene3D" id="3.40.50.300">
    <property type="entry name" value="P-loop containing nucleotide triphosphate hydrolases"/>
    <property type="match status" value="1"/>
</dbReference>
<evidence type="ECO:0000256" key="4">
    <source>
        <dbReference type="SAM" id="MobiDB-lite"/>
    </source>
</evidence>
<comment type="caution">
    <text evidence="6">The sequence shown here is derived from an EMBL/GenBank/DDBJ whole genome shotgun (WGS) entry which is preliminary data.</text>
</comment>
<dbReference type="FunFam" id="3.40.50.300:FF:000366">
    <property type="entry name" value="GTPase, IMAP family member 2"/>
    <property type="match status" value="1"/>
</dbReference>
<evidence type="ECO:0000313" key="6">
    <source>
        <dbReference type="EMBL" id="KAK7501143.1"/>
    </source>
</evidence>
<feature type="non-terminal residue" evidence="6">
    <location>
        <position position="1"/>
    </location>
</feature>
<dbReference type="EMBL" id="JACVVK020000033">
    <property type="protein sequence ID" value="KAK7501143.1"/>
    <property type="molecule type" value="Genomic_DNA"/>
</dbReference>
<protein>
    <recommendedName>
        <fullName evidence="5">AIG1-type G domain-containing protein</fullName>
    </recommendedName>
</protein>
<evidence type="ECO:0000259" key="5">
    <source>
        <dbReference type="PROSITE" id="PS51720"/>
    </source>
</evidence>
<feature type="region of interest" description="Disordered" evidence="4">
    <location>
        <begin position="349"/>
        <end position="383"/>
    </location>
</feature>
<dbReference type="PANTHER" id="PTHR10903:SF184">
    <property type="entry name" value="GTP-BINDING PROTEIN A"/>
    <property type="match status" value="1"/>
</dbReference>
<dbReference type="InterPro" id="IPR045058">
    <property type="entry name" value="GIMA/IAN/Toc"/>
</dbReference>
<evidence type="ECO:0000256" key="1">
    <source>
        <dbReference type="ARBA" id="ARBA00008535"/>
    </source>
</evidence>
<dbReference type="InterPro" id="IPR027417">
    <property type="entry name" value="P-loop_NTPase"/>
</dbReference>
<dbReference type="InterPro" id="IPR006703">
    <property type="entry name" value="G_AIG1"/>
</dbReference>
<feature type="domain" description="AIG1-type G" evidence="5">
    <location>
        <begin position="42"/>
        <end position="256"/>
    </location>
</feature>
<dbReference type="Proteomes" id="UP001519460">
    <property type="component" value="Unassembled WGS sequence"/>
</dbReference>
<feature type="region of interest" description="Disordered" evidence="4">
    <location>
        <begin position="17"/>
        <end position="41"/>
    </location>
</feature>
<reference evidence="6 7" key="1">
    <citation type="journal article" date="2023" name="Sci. Data">
        <title>Genome assembly of the Korean intertidal mud-creeper Batillaria attramentaria.</title>
        <authorList>
            <person name="Patra A.K."/>
            <person name="Ho P.T."/>
            <person name="Jun S."/>
            <person name="Lee S.J."/>
            <person name="Kim Y."/>
            <person name="Won Y.J."/>
        </authorList>
    </citation>
    <scope>NUCLEOTIDE SEQUENCE [LARGE SCALE GENOMIC DNA]</scope>
    <source>
        <strain evidence="6">Wonlab-2016</strain>
    </source>
</reference>
<sequence>SGRALRRAASWFGVTGRYSKKSDDVPAGTSPAQGSRQEDTDAREYRIVLMGKTGTGKSSTGNTIMADDNGLLPKDKFEVSETGAAFSSMTQSCQIRCCRRFGVELQLVDTPGFFDTQEEEGERVEEEVLRSIGMTSPGPHALLLTVRLDTRFTEEEAKAVRKMTQFFGDDIMRHVIVVFTHGDMLGEGNTLDRSLATAPSSLKQLLREVDNRYVVFNNTGSMEVKNQQVQQLLDVIRHKLDNGGRPFNNELLVRCEDALMRKADQLKKVLGNADVPKTVLRRLMWASLESHERRQEALDSLEATEAENQRLKELLQEGELLSNLKPLLKEEKKKKTELKMQSKTLRRSMRKLEKANKKLEKDVTGLQRNKEKLEKEKQKLKNERDDALREIDEAREGMRCQII</sequence>
<accession>A0ABD0LNU2</accession>
<dbReference type="Pfam" id="PF04548">
    <property type="entry name" value="AIG1"/>
    <property type="match status" value="1"/>
</dbReference>
<proteinExistence type="inferred from homology"/>
<keyword evidence="3" id="KW-0342">GTP-binding</keyword>
<comment type="similarity">
    <text evidence="1">Belongs to the TRAFAC class TrmE-Era-EngA-EngB-Septin-like GTPase superfamily. AIG1/Toc34/Toc159-like paraseptin GTPase family. IAN subfamily.</text>
</comment>
<keyword evidence="7" id="KW-1185">Reference proteome</keyword>
<dbReference type="GO" id="GO:0005525">
    <property type="term" value="F:GTP binding"/>
    <property type="evidence" value="ECO:0007669"/>
    <property type="project" value="UniProtKB-KW"/>
</dbReference>
<dbReference type="PANTHER" id="PTHR10903">
    <property type="entry name" value="GTPASE, IMAP FAMILY MEMBER-RELATED"/>
    <property type="match status" value="1"/>
</dbReference>
<organism evidence="6 7">
    <name type="scientific">Batillaria attramentaria</name>
    <dbReference type="NCBI Taxonomy" id="370345"/>
    <lineage>
        <taxon>Eukaryota</taxon>
        <taxon>Metazoa</taxon>
        <taxon>Spiralia</taxon>
        <taxon>Lophotrochozoa</taxon>
        <taxon>Mollusca</taxon>
        <taxon>Gastropoda</taxon>
        <taxon>Caenogastropoda</taxon>
        <taxon>Sorbeoconcha</taxon>
        <taxon>Cerithioidea</taxon>
        <taxon>Batillariidae</taxon>
        <taxon>Batillaria</taxon>
    </lineage>
</organism>
<dbReference type="AlphaFoldDB" id="A0ABD0LNU2"/>
<name>A0ABD0LNU2_9CAEN</name>
<feature type="compositionally biased region" description="Basic and acidic residues" evidence="4">
    <location>
        <begin position="350"/>
        <end position="383"/>
    </location>
</feature>
<evidence type="ECO:0000256" key="3">
    <source>
        <dbReference type="ARBA" id="ARBA00023134"/>
    </source>
</evidence>
<dbReference type="SUPFAM" id="SSF52540">
    <property type="entry name" value="P-loop containing nucleoside triphosphate hydrolases"/>
    <property type="match status" value="1"/>
</dbReference>
<evidence type="ECO:0000256" key="2">
    <source>
        <dbReference type="ARBA" id="ARBA00022741"/>
    </source>
</evidence>